<protein>
    <recommendedName>
        <fullName evidence="18">Integrin beta</fullName>
    </recommendedName>
</protein>
<feature type="disulfide bond" evidence="17">
    <location>
        <begin position="569"/>
        <end position="606"/>
    </location>
</feature>
<keyword evidence="5 18" id="KW-0812">Transmembrane</keyword>
<dbReference type="SUPFAM" id="SSF103575">
    <property type="entry name" value="Plexin repeat"/>
    <property type="match status" value="1"/>
</dbReference>
<comment type="similarity">
    <text evidence="2 18">Belongs to the integrin beta chain family.</text>
</comment>
<evidence type="ECO:0000256" key="14">
    <source>
        <dbReference type="ARBA" id="ARBA00023136"/>
    </source>
</evidence>
<keyword evidence="9" id="KW-0106">Calcium</keyword>
<feature type="disulfide bond" evidence="17">
    <location>
        <begin position="39"/>
        <end position="70"/>
    </location>
</feature>
<keyword evidence="15 17" id="KW-1015">Disulfide bond</keyword>
<gene>
    <name evidence="21" type="ORF">HOLleu_34732</name>
</gene>
<keyword evidence="12" id="KW-1133">Transmembrane helix</keyword>
<dbReference type="GO" id="GO:0007160">
    <property type="term" value="P:cell-matrix adhesion"/>
    <property type="evidence" value="ECO:0007669"/>
    <property type="project" value="TreeGrafter"/>
</dbReference>
<evidence type="ECO:0000256" key="4">
    <source>
        <dbReference type="ARBA" id="ARBA00022536"/>
    </source>
</evidence>
<feature type="disulfide bond" evidence="17">
    <location>
        <begin position="524"/>
        <end position="559"/>
    </location>
</feature>
<dbReference type="GO" id="GO:0005178">
    <property type="term" value="F:integrin binding"/>
    <property type="evidence" value="ECO:0007669"/>
    <property type="project" value="TreeGrafter"/>
</dbReference>
<dbReference type="GO" id="GO:0016477">
    <property type="term" value="P:cell migration"/>
    <property type="evidence" value="ECO:0007669"/>
    <property type="project" value="TreeGrafter"/>
</dbReference>
<dbReference type="GO" id="GO:0009986">
    <property type="term" value="C:cell surface"/>
    <property type="evidence" value="ECO:0007669"/>
    <property type="project" value="TreeGrafter"/>
</dbReference>
<evidence type="ECO:0000313" key="22">
    <source>
        <dbReference type="Proteomes" id="UP001152320"/>
    </source>
</evidence>
<dbReference type="SUPFAM" id="SSF57196">
    <property type="entry name" value="EGF/Laminin"/>
    <property type="match status" value="1"/>
</dbReference>
<evidence type="ECO:0000256" key="18">
    <source>
        <dbReference type="RuleBase" id="RU000633"/>
    </source>
</evidence>
<keyword evidence="14" id="KW-0472">Membrane</keyword>
<proteinExistence type="inferred from homology"/>
<dbReference type="InterPro" id="IPR032695">
    <property type="entry name" value="Integrin_dom_sf"/>
</dbReference>
<dbReference type="SMART" id="SM01242">
    <property type="entry name" value="Integrin_B_tail"/>
    <property type="match status" value="1"/>
</dbReference>
<dbReference type="PANTHER" id="PTHR10082:SF60">
    <property type="entry name" value="INTEGRIN BETA-PS"/>
    <property type="match status" value="1"/>
</dbReference>
<dbReference type="OrthoDB" id="410592at2759"/>
<dbReference type="GO" id="GO:0046872">
    <property type="term" value="F:metal ion binding"/>
    <property type="evidence" value="ECO:0007669"/>
    <property type="project" value="UniProtKB-KW"/>
</dbReference>
<dbReference type="PROSITE" id="PS00022">
    <property type="entry name" value="EGF_1"/>
    <property type="match status" value="1"/>
</dbReference>
<feature type="disulfide bond" evidence="17">
    <location>
        <begin position="394"/>
        <end position="406"/>
    </location>
</feature>
<sequence>MSRLCAPFLTTIFFLCGTATAQRDIADESCTSAISCSDCIRRKPSCSWCESSTFTDARCDNPDNLIVNGCEKIFNPETALILLKNDDLADALYENEDDLEPTVNAIQVKPQRVKLRIRQGDTQRIQVRVRQASDYPVDLYYLMDLSHSMSDDLKNLKLLGNELPSTMRSLTRRFRLGFGSFVDKPVLPYIKETPGDSNAGPCDECEKTYSFRNVLPLSNNAALFQERLLKTNISGNLDVAEGTLDAVMQVAVCQDHIGWRNNSRKLLVVTTDAPFHVQGDGRLAGIIKPNDGRCHLDSNHEYHLSHIYDYPSIGHLDRRMSENNIISIFAVTNRNYRLYNRVSQMIRGSTAAVLYGDSRNILEIINTKYNEISSNIEMIHNAPANLQLSFTANCSDGSSTQGENKCRNFHVRDEVSFDIDITAVSCPVTGQSQSFNVHPIGYDEKLTVEVEVICNCSCDLNQEANSSSCGGHGTLVCGECFCDEGRFGQFCECSSDTADKVDSSRCRPNNITETLCAGRGDCFCGRCNCHHSELKDEIYSGTYCECNNKACPMFSGEVCGGSDKGECVCGKDGRTSLCECRPGFSGKNCGCPTQTETCIAGNGFLCNLLGECECGRCRCNSTRFFGPRCDDCASCTECDLHKNCIRCEIFEGDHFEDGFTREKCDLCTEIIWTVTKLPPVNGSFQECTLQDNNKCSIPFLIGRFENEVSIYVKDEPVSNGNTLDAARGLSCKDGRKDHGML</sequence>
<feature type="chain" id="PRO_5040142927" description="Integrin beta" evidence="19">
    <location>
        <begin position="22"/>
        <end position="741"/>
    </location>
</feature>
<dbReference type="Pfam" id="PF00362">
    <property type="entry name" value="Integrin_beta"/>
    <property type="match status" value="1"/>
</dbReference>
<feature type="disulfide bond" evidence="17">
    <location>
        <begin position="36"/>
        <end position="46"/>
    </location>
</feature>
<dbReference type="Gene3D" id="3.40.50.410">
    <property type="entry name" value="von Willebrand factor, type A domain"/>
    <property type="match status" value="1"/>
</dbReference>
<dbReference type="InterPro" id="IPR002369">
    <property type="entry name" value="Integrin_bsu_VWA"/>
</dbReference>
<feature type="disulfide bond" evidence="17">
    <location>
        <begin position="567"/>
        <end position="578"/>
    </location>
</feature>
<reference evidence="21" key="1">
    <citation type="submission" date="2021-10" db="EMBL/GenBank/DDBJ databases">
        <title>Tropical sea cucumber genome reveals ecological adaptation and Cuvierian tubules defense mechanism.</title>
        <authorList>
            <person name="Chen T."/>
        </authorList>
    </citation>
    <scope>NUCLEOTIDE SEQUENCE</scope>
    <source>
        <strain evidence="21">Nanhai2018</strain>
        <tissue evidence="21">Muscle</tissue>
    </source>
</reference>
<keyword evidence="13 18" id="KW-0401">Integrin</keyword>
<keyword evidence="8" id="KW-0677">Repeat</keyword>
<evidence type="ECO:0000256" key="5">
    <source>
        <dbReference type="ARBA" id="ARBA00022692"/>
    </source>
</evidence>
<evidence type="ECO:0000256" key="16">
    <source>
        <dbReference type="ARBA" id="ARBA00023180"/>
    </source>
</evidence>
<comment type="caution">
    <text evidence="21">The sequence shown here is derived from an EMBL/GenBank/DDBJ whole genome shotgun (WGS) entry which is preliminary data.</text>
</comment>
<evidence type="ECO:0000256" key="7">
    <source>
        <dbReference type="ARBA" id="ARBA00022729"/>
    </source>
</evidence>
<dbReference type="SUPFAM" id="SSF69687">
    <property type="entry name" value="Integrin beta tail domain"/>
    <property type="match status" value="1"/>
</dbReference>
<dbReference type="PROSITE" id="PS00243">
    <property type="entry name" value="I_EGF_1"/>
    <property type="match status" value="1"/>
</dbReference>
<dbReference type="GO" id="GO:0098609">
    <property type="term" value="P:cell-cell adhesion"/>
    <property type="evidence" value="ECO:0007669"/>
    <property type="project" value="TreeGrafter"/>
</dbReference>
<evidence type="ECO:0000259" key="20">
    <source>
        <dbReference type="PROSITE" id="PS00022"/>
    </source>
</evidence>
<dbReference type="InterPro" id="IPR057073">
    <property type="entry name" value="EGF_integrin_2"/>
</dbReference>
<dbReference type="EMBL" id="JAIZAY010000018">
    <property type="protein sequence ID" value="KAJ8024734.1"/>
    <property type="molecule type" value="Genomic_DNA"/>
</dbReference>
<dbReference type="GO" id="GO:0005925">
    <property type="term" value="C:focal adhesion"/>
    <property type="evidence" value="ECO:0007669"/>
    <property type="project" value="TreeGrafter"/>
</dbReference>
<dbReference type="SMART" id="SM00187">
    <property type="entry name" value="INB"/>
    <property type="match status" value="1"/>
</dbReference>
<feature type="disulfide bond" evidence="17">
    <location>
        <begin position="667"/>
        <end position="695"/>
    </location>
</feature>
<dbReference type="Pfam" id="PF23105">
    <property type="entry name" value="EGF_integrin"/>
    <property type="match status" value="1"/>
</dbReference>
<feature type="disulfide bond" evidence="17">
    <location>
        <begin position="580"/>
        <end position="589"/>
    </location>
</feature>
<feature type="disulfide bond" evidence="17">
    <location>
        <begin position="546"/>
        <end position="551"/>
    </location>
</feature>
<evidence type="ECO:0000256" key="6">
    <source>
        <dbReference type="ARBA" id="ARBA00022723"/>
    </source>
</evidence>
<evidence type="ECO:0000256" key="15">
    <source>
        <dbReference type="ARBA" id="ARBA00023157"/>
    </source>
</evidence>
<dbReference type="InterPro" id="IPR015812">
    <property type="entry name" value="Integrin_bsu"/>
</dbReference>
<evidence type="ECO:0000256" key="11">
    <source>
        <dbReference type="ARBA" id="ARBA00022889"/>
    </source>
</evidence>
<dbReference type="Proteomes" id="UP001152320">
    <property type="component" value="Chromosome 18"/>
</dbReference>
<keyword evidence="11 18" id="KW-0130">Cell adhesion</keyword>
<evidence type="ECO:0000313" key="21">
    <source>
        <dbReference type="EMBL" id="KAJ8024734.1"/>
    </source>
</evidence>
<dbReference type="PIRSF" id="PIRSF002512">
    <property type="entry name" value="Integrin_B"/>
    <property type="match status" value="1"/>
</dbReference>
<feature type="disulfide bond" evidence="17">
    <location>
        <begin position="426"/>
        <end position="687"/>
    </location>
</feature>
<evidence type="ECO:0000256" key="12">
    <source>
        <dbReference type="ARBA" id="ARBA00022989"/>
    </source>
</evidence>
<evidence type="ECO:0000256" key="1">
    <source>
        <dbReference type="ARBA" id="ARBA00004251"/>
    </source>
</evidence>
<evidence type="ECO:0000256" key="19">
    <source>
        <dbReference type="SAM" id="SignalP"/>
    </source>
</evidence>
<dbReference type="FunFam" id="3.40.50.410:FF:000002">
    <property type="entry name" value="Integrin beta"/>
    <property type="match status" value="1"/>
</dbReference>
<dbReference type="AlphaFoldDB" id="A0A9Q0YQH4"/>
<feature type="disulfide bond" evidence="17">
    <location>
        <begin position="253"/>
        <end position="294"/>
    </location>
</feature>
<comment type="subcellular location">
    <subcellularLocation>
        <location evidence="1 18">Cell membrane</location>
        <topology evidence="1 18">Single-pass type I membrane protein</topology>
    </subcellularLocation>
</comment>
<feature type="disulfide bond" evidence="17">
    <location>
        <begin position="522"/>
        <end position="527"/>
    </location>
</feature>
<dbReference type="InterPro" id="IPR000742">
    <property type="entry name" value="EGF"/>
</dbReference>
<evidence type="ECO:0000256" key="9">
    <source>
        <dbReference type="ARBA" id="ARBA00022837"/>
    </source>
</evidence>
<keyword evidence="6" id="KW-0479">Metal-binding</keyword>
<feature type="domain" description="EGF-like" evidence="20">
    <location>
        <begin position="578"/>
        <end position="589"/>
    </location>
</feature>
<dbReference type="FunFam" id="2.10.25.10:FF:000036">
    <property type="entry name" value="Integrin beta"/>
    <property type="match status" value="1"/>
</dbReference>
<evidence type="ECO:0000256" key="8">
    <source>
        <dbReference type="ARBA" id="ARBA00022737"/>
    </source>
</evidence>
<evidence type="ECO:0000256" key="13">
    <source>
        <dbReference type="ARBA" id="ARBA00023037"/>
    </source>
</evidence>
<dbReference type="SUPFAM" id="SSF53300">
    <property type="entry name" value="vWA-like"/>
    <property type="match status" value="1"/>
</dbReference>
<dbReference type="GO" id="GO:0033627">
    <property type="term" value="P:cell adhesion mediated by integrin"/>
    <property type="evidence" value="ECO:0007669"/>
    <property type="project" value="TreeGrafter"/>
</dbReference>
<keyword evidence="4" id="KW-0245">EGF-like domain</keyword>
<keyword evidence="22" id="KW-1185">Reference proteome</keyword>
<feature type="disulfide bond" evidence="17">
    <location>
        <begin position="477"/>
        <end position="516"/>
    </location>
</feature>
<dbReference type="SUPFAM" id="SSF69179">
    <property type="entry name" value="Integrin domains"/>
    <property type="match status" value="1"/>
</dbReference>
<feature type="disulfide bond" evidence="17">
    <location>
        <begin position="482"/>
        <end position="491"/>
    </location>
</feature>
<accession>A0A9Q0YQH4</accession>
<feature type="signal peptide" evidence="19">
    <location>
        <begin position="1"/>
        <end position="21"/>
    </location>
</feature>
<keyword evidence="10" id="KW-0460">Magnesium</keyword>
<organism evidence="21 22">
    <name type="scientific">Holothuria leucospilota</name>
    <name type="common">Black long sea cucumber</name>
    <name type="synonym">Mertensiothuria leucospilota</name>
    <dbReference type="NCBI Taxonomy" id="206669"/>
    <lineage>
        <taxon>Eukaryota</taxon>
        <taxon>Metazoa</taxon>
        <taxon>Echinodermata</taxon>
        <taxon>Eleutherozoa</taxon>
        <taxon>Echinozoa</taxon>
        <taxon>Holothuroidea</taxon>
        <taxon>Aspidochirotacea</taxon>
        <taxon>Aspidochirotida</taxon>
        <taxon>Holothuriidae</taxon>
        <taxon>Holothuria</taxon>
    </lineage>
</organism>
<dbReference type="Gene3D" id="2.10.25.10">
    <property type="entry name" value="Laminin"/>
    <property type="match status" value="3"/>
</dbReference>
<dbReference type="InterPro" id="IPR040622">
    <property type="entry name" value="EGF_integrin_1"/>
</dbReference>
<dbReference type="Gene3D" id="3.30.1680.10">
    <property type="entry name" value="ligand-binding face of the semaphorins, domain 2"/>
    <property type="match status" value="1"/>
</dbReference>
<feature type="disulfide bond" evidence="17">
    <location>
        <begin position="638"/>
        <end position="647"/>
    </location>
</feature>
<keyword evidence="3" id="KW-1003">Cell membrane</keyword>
<feature type="disulfide bond" evidence="17">
    <location>
        <begin position="202"/>
        <end position="205"/>
    </location>
</feature>
<dbReference type="InterPro" id="IPR012896">
    <property type="entry name" value="Integrin_bsu_tail"/>
</dbReference>
<dbReference type="InterPro" id="IPR033760">
    <property type="entry name" value="Integrin_beta_N"/>
</dbReference>
<evidence type="ECO:0000256" key="3">
    <source>
        <dbReference type="ARBA" id="ARBA00022475"/>
    </source>
</evidence>
<feature type="disulfide bond" evidence="17">
    <location>
        <begin position="529"/>
        <end position="544"/>
    </location>
</feature>
<dbReference type="PANTHER" id="PTHR10082">
    <property type="entry name" value="INTEGRIN BETA SUBUNIT"/>
    <property type="match status" value="1"/>
</dbReference>
<dbReference type="Pfam" id="PF17205">
    <property type="entry name" value="PSI_integrin"/>
    <property type="match status" value="1"/>
</dbReference>
<evidence type="ECO:0000256" key="2">
    <source>
        <dbReference type="ARBA" id="ARBA00007449"/>
    </source>
</evidence>
<dbReference type="Gene3D" id="2.60.40.1510">
    <property type="entry name" value="ntegrin, alpha v. Chain A, domain 3"/>
    <property type="match status" value="1"/>
</dbReference>
<feature type="disulfide bond" evidence="17">
    <location>
        <begin position="493"/>
        <end position="506"/>
    </location>
</feature>
<evidence type="ECO:0000256" key="10">
    <source>
        <dbReference type="ARBA" id="ARBA00022842"/>
    </source>
</evidence>
<feature type="disulfide bond" evidence="17">
    <location>
        <begin position="49"/>
        <end position="59"/>
    </location>
</feature>
<dbReference type="GO" id="GO:0007229">
    <property type="term" value="P:integrin-mediated signaling pathway"/>
    <property type="evidence" value="ECO:0007669"/>
    <property type="project" value="UniProtKB-KW"/>
</dbReference>
<dbReference type="InterPro" id="IPR036465">
    <property type="entry name" value="vWFA_dom_sf"/>
</dbReference>
<feature type="disulfide bond" evidence="17">
    <location>
        <begin position="619"/>
        <end position="629"/>
    </location>
</feature>
<name>A0A9Q0YQH4_HOLLE</name>
<dbReference type="Pfam" id="PF18372">
    <property type="entry name" value="I-EGF_1"/>
    <property type="match status" value="1"/>
</dbReference>
<feature type="disulfide bond" evidence="17">
    <location>
        <begin position="612"/>
        <end position="617"/>
    </location>
</feature>
<dbReference type="GO" id="GO:0008305">
    <property type="term" value="C:integrin complex"/>
    <property type="evidence" value="ECO:0007669"/>
    <property type="project" value="TreeGrafter"/>
</dbReference>
<dbReference type="InterPro" id="IPR036349">
    <property type="entry name" value="Integrin_bsu_tail_dom_sf"/>
</dbReference>
<keyword evidence="16" id="KW-0325">Glycoprotein</keyword>
<dbReference type="InterPro" id="IPR057243">
    <property type="entry name" value="Integrin_I-EGF_CS"/>
</dbReference>
<keyword evidence="7 19" id="KW-0732">Signal</keyword>
<evidence type="ECO:0000256" key="17">
    <source>
        <dbReference type="PIRSR" id="PIRSR002512-1"/>
    </source>
</evidence>
<dbReference type="PRINTS" id="PR01186">
    <property type="entry name" value="INTEGRINB"/>
</dbReference>
<feature type="disulfide bond" evidence="17">
    <location>
        <begin position="454"/>
        <end position="458"/>
    </location>
</feature>